<evidence type="ECO:0000313" key="1">
    <source>
        <dbReference type="EMBL" id="KOS55785.1"/>
    </source>
</evidence>
<dbReference type="SUPFAM" id="SSF55729">
    <property type="entry name" value="Acyl-CoA N-acyltransferases (Nat)"/>
    <property type="match status" value="1"/>
</dbReference>
<accession>A0A0M8PIS6</accession>
<keyword evidence="1" id="KW-0808">Transferase</keyword>
<organism evidence="1 2">
    <name type="scientific">Rhodococcus rhodochrous KG-21</name>
    <dbReference type="NCBI Taxonomy" id="1441923"/>
    <lineage>
        <taxon>Bacteria</taxon>
        <taxon>Bacillati</taxon>
        <taxon>Actinomycetota</taxon>
        <taxon>Actinomycetes</taxon>
        <taxon>Mycobacteriales</taxon>
        <taxon>Nocardiaceae</taxon>
        <taxon>Rhodococcus</taxon>
    </lineage>
</organism>
<dbReference type="CDD" id="cd04301">
    <property type="entry name" value="NAT_SF"/>
    <property type="match status" value="1"/>
</dbReference>
<dbReference type="AlphaFoldDB" id="A0A0M8PIS6"/>
<dbReference type="RefSeq" id="WP_054373096.1">
    <property type="nucleotide sequence ID" value="NZ_AZYO01000030.1"/>
</dbReference>
<gene>
    <name evidence="1" type="ORF">Z051_12935</name>
</gene>
<name>A0A0M8PIS6_RHORH</name>
<reference evidence="1 2" key="1">
    <citation type="journal article" date="2015" name="Genome Announc.">
        <title>Draft Genome Sequence of Rhodococcus rhodochrous Strain KG-21, a Soil Isolate from Oil Fields of Krishna-Godavari Basin, India.</title>
        <authorList>
            <person name="Dawar C."/>
            <person name="Aggarwal R.K."/>
        </authorList>
    </citation>
    <scope>NUCLEOTIDE SEQUENCE [LARGE SCALE GENOMIC DNA]</scope>
    <source>
        <strain evidence="1 2">KG-21</strain>
    </source>
</reference>
<dbReference type="InterPro" id="IPR016181">
    <property type="entry name" value="Acyl_CoA_acyltransferase"/>
</dbReference>
<dbReference type="Gene3D" id="3.40.630.30">
    <property type="match status" value="1"/>
</dbReference>
<reference evidence="2" key="2">
    <citation type="submission" date="2015-01" db="EMBL/GenBank/DDBJ databases">
        <title>Draft genome sequence of potential hydrocarbon metabolising strain of Rhodococcus rhodochrous.</title>
        <authorList>
            <person name="Aggarwal R.K."/>
            <person name="Dawar C."/>
        </authorList>
    </citation>
    <scope>NUCLEOTIDE SEQUENCE [LARGE SCALE GENOMIC DNA]</scope>
    <source>
        <strain evidence="2">KG-21</strain>
    </source>
</reference>
<dbReference type="PATRIC" id="fig|1441923.3.peg.2838"/>
<evidence type="ECO:0000313" key="2">
    <source>
        <dbReference type="Proteomes" id="UP000037712"/>
    </source>
</evidence>
<comment type="caution">
    <text evidence="1">The sequence shown here is derived from an EMBL/GenBank/DDBJ whole genome shotgun (WGS) entry which is preliminary data.</text>
</comment>
<proteinExistence type="predicted"/>
<dbReference type="EMBL" id="AZYO01000030">
    <property type="protein sequence ID" value="KOS55785.1"/>
    <property type="molecule type" value="Genomic_DNA"/>
</dbReference>
<dbReference type="Proteomes" id="UP000037712">
    <property type="component" value="Unassembled WGS sequence"/>
</dbReference>
<dbReference type="GO" id="GO:0016740">
    <property type="term" value="F:transferase activity"/>
    <property type="evidence" value="ECO:0007669"/>
    <property type="project" value="UniProtKB-KW"/>
</dbReference>
<protein>
    <submittedName>
        <fullName evidence="1">Acetyltransferase</fullName>
    </submittedName>
</protein>
<sequence length="328" mass="35152">MISYQWCSELDSSDRDEVAALVAAAAGYDEDAGFSRIHPGDVTSTSRDGVRVFHLPIKARKDLSARDDAPLVIVAYLHLQVDGAGLGTVQFVVHPDYRSRGVATMLVEEIGLGTTADGGWERTGAVALRCWAYGTHPASERLARRFGIPAVSRLWTLFRHLSGPFAIPLGPVAAPEGITVGDPRPLDDPAVSRAIDEVLDAAALVPAQRERLTDEIRRDSGSVLFATDSRGAKAGFVWFDPALSAHLELDAASVRALVLTKAARGERLGMALLTAALGALRDAGAQIALIRIDPDDAGAVRMCRLTAFEQEDEHSCFQVGEWAEAPSF</sequence>